<keyword evidence="2" id="KW-1185">Reference proteome</keyword>
<reference evidence="2" key="1">
    <citation type="journal article" date="2017" name="Cell">
        <title>Insights into land plant evolution garnered from the Marchantia polymorpha genome.</title>
        <authorList>
            <person name="Bowman J.L."/>
            <person name="Kohchi T."/>
            <person name="Yamato K.T."/>
            <person name="Jenkins J."/>
            <person name="Shu S."/>
            <person name="Ishizaki K."/>
            <person name="Yamaoka S."/>
            <person name="Nishihama R."/>
            <person name="Nakamura Y."/>
            <person name="Berger F."/>
            <person name="Adam C."/>
            <person name="Aki S.S."/>
            <person name="Althoff F."/>
            <person name="Araki T."/>
            <person name="Arteaga-Vazquez M.A."/>
            <person name="Balasubrmanian S."/>
            <person name="Barry K."/>
            <person name="Bauer D."/>
            <person name="Boehm C.R."/>
            <person name="Briginshaw L."/>
            <person name="Caballero-Perez J."/>
            <person name="Catarino B."/>
            <person name="Chen F."/>
            <person name="Chiyoda S."/>
            <person name="Chovatia M."/>
            <person name="Davies K.M."/>
            <person name="Delmans M."/>
            <person name="Demura T."/>
            <person name="Dierschke T."/>
            <person name="Dolan L."/>
            <person name="Dorantes-Acosta A.E."/>
            <person name="Eklund D.M."/>
            <person name="Florent S.N."/>
            <person name="Flores-Sandoval E."/>
            <person name="Fujiyama A."/>
            <person name="Fukuzawa H."/>
            <person name="Galik B."/>
            <person name="Grimanelli D."/>
            <person name="Grimwood J."/>
            <person name="Grossniklaus U."/>
            <person name="Hamada T."/>
            <person name="Haseloff J."/>
            <person name="Hetherington A.J."/>
            <person name="Higo A."/>
            <person name="Hirakawa Y."/>
            <person name="Hundley H.N."/>
            <person name="Ikeda Y."/>
            <person name="Inoue K."/>
            <person name="Inoue S.I."/>
            <person name="Ishida S."/>
            <person name="Jia Q."/>
            <person name="Kakita M."/>
            <person name="Kanazawa T."/>
            <person name="Kawai Y."/>
            <person name="Kawashima T."/>
            <person name="Kennedy M."/>
            <person name="Kinose K."/>
            <person name="Kinoshita T."/>
            <person name="Kohara Y."/>
            <person name="Koide E."/>
            <person name="Komatsu K."/>
            <person name="Kopischke S."/>
            <person name="Kubo M."/>
            <person name="Kyozuka J."/>
            <person name="Lagercrantz U."/>
            <person name="Lin S.S."/>
            <person name="Lindquist E."/>
            <person name="Lipzen A.M."/>
            <person name="Lu C.W."/>
            <person name="De Luna E."/>
            <person name="Martienssen R.A."/>
            <person name="Minamino N."/>
            <person name="Mizutani M."/>
            <person name="Mizutani M."/>
            <person name="Mochizuki N."/>
            <person name="Monte I."/>
            <person name="Mosher R."/>
            <person name="Nagasaki H."/>
            <person name="Nakagami H."/>
            <person name="Naramoto S."/>
            <person name="Nishitani K."/>
            <person name="Ohtani M."/>
            <person name="Okamoto T."/>
            <person name="Okumura M."/>
            <person name="Phillips J."/>
            <person name="Pollak B."/>
            <person name="Reinders A."/>
            <person name="Rovekamp M."/>
            <person name="Sano R."/>
            <person name="Sawa S."/>
            <person name="Schmid M.W."/>
            <person name="Shirakawa M."/>
            <person name="Solano R."/>
            <person name="Spunde A."/>
            <person name="Suetsugu N."/>
            <person name="Sugano S."/>
            <person name="Sugiyama A."/>
            <person name="Sun R."/>
            <person name="Suzuki Y."/>
            <person name="Takenaka M."/>
            <person name="Takezawa D."/>
            <person name="Tomogane H."/>
            <person name="Tsuzuki M."/>
            <person name="Ueda T."/>
            <person name="Umeda M."/>
            <person name="Ward J.M."/>
            <person name="Watanabe Y."/>
            <person name="Yazaki K."/>
            <person name="Yokoyama R."/>
            <person name="Yoshitake Y."/>
            <person name="Yotsui I."/>
            <person name="Zachgo S."/>
            <person name="Schmutz J."/>
        </authorList>
    </citation>
    <scope>NUCLEOTIDE SEQUENCE [LARGE SCALE GENOMIC DNA]</scope>
    <source>
        <strain evidence="2">Tak-1</strain>
    </source>
</reference>
<organism evidence="1 2">
    <name type="scientific">Marchantia polymorpha</name>
    <name type="common">Common liverwort</name>
    <name type="synonym">Marchantia aquatica</name>
    <dbReference type="NCBI Taxonomy" id="3197"/>
    <lineage>
        <taxon>Eukaryota</taxon>
        <taxon>Viridiplantae</taxon>
        <taxon>Streptophyta</taxon>
        <taxon>Embryophyta</taxon>
        <taxon>Marchantiophyta</taxon>
        <taxon>Marchantiopsida</taxon>
        <taxon>Marchantiidae</taxon>
        <taxon>Marchantiales</taxon>
        <taxon>Marchantiaceae</taxon>
        <taxon>Marchantia</taxon>
    </lineage>
</organism>
<name>A0A2R6XVW6_MARPO</name>
<evidence type="ECO:0000313" key="1">
    <source>
        <dbReference type="EMBL" id="PTQ50238.1"/>
    </source>
</evidence>
<sequence length="126" mass="14675">MQMETWTGGLNFCANENHRKRQCPVATCHIRSFPPRLVTHGESRKVSMPRSLPRYPSRRAEVLQRGSCRRLAWRISGPPPRTARDSFSDTHRCVRSVPNELLEAERRTYRNPAVEAKDSFCRRILQ</sequence>
<dbReference type="Gramene" id="Mp1g19240.1">
    <property type="protein sequence ID" value="Mp1g19240.1.cds1"/>
    <property type="gene ID" value="Mp1g19240"/>
</dbReference>
<gene>
    <name evidence="1" type="ORF">MARPO_0001s0262</name>
</gene>
<dbReference type="AlphaFoldDB" id="A0A2R6XVW6"/>
<evidence type="ECO:0000313" key="2">
    <source>
        <dbReference type="Proteomes" id="UP000244005"/>
    </source>
</evidence>
<dbReference type="Proteomes" id="UP000244005">
    <property type="component" value="Unassembled WGS sequence"/>
</dbReference>
<protein>
    <submittedName>
        <fullName evidence="1">Uncharacterized protein</fullName>
    </submittedName>
</protein>
<proteinExistence type="predicted"/>
<dbReference type="EMBL" id="KZ772673">
    <property type="protein sequence ID" value="PTQ50238.1"/>
    <property type="molecule type" value="Genomic_DNA"/>
</dbReference>
<accession>A0A2R6XVW6</accession>